<evidence type="ECO:0000313" key="2">
    <source>
        <dbReference type="EMBL" id="KDQ11701.1"/>
    </source>
</evidence>
<dbReference type="GO" id="GO:0005524">
    <property type="term" value="F:ATP binding"/>
    <property type="evidence" value="ECO:0007669"/>
    <property type="project" value="UniProtKB-KW"/>
</dbReference>
<dbReference type="HOGENOM" id="CLU_705945_0_0_1"/>
<keyword evidence="3" id="KW-1185">Reference proteome</keyword>
<dbReference type="PANTHER" id="PTHR44329:SF214">
    <property type="entry name" value="PROTEIN KINASE DOMAIN-CONTAINING PROTEIN"/>
    <property type="match status" value="1"/>
</dbReference>
<dbReference type="Gene3D" id="1.10.510.10">
    <property type="entry name" value="Transferase(Phosphotransferase) domain 1"/>
    <property type="match status" value="2"/>
</dbReference>
<organism evidence="2 3">
    <name type="scientific">Botryobasidium botryosum (strain FD-172 SS1)</name>
    <dbReference type="NCBI Taxonomy" id="930990"/>
    <lineage>
        <taxon>Eukaryota</taxon>
        <taxon>Fungi</taxon>
        <taxon>Dikarya</taxon>
        <taxon>Basidiomycota</taxon>
        <taxon>Agaricomycotina</taxon>
        <taxon>Agaricomycetes</taxon>
        <taxon>Cantharellales</taxon>
        <taxon>Botryobasidiaceae</taxon>
        <taxon>Botryobasidium</taxon>
    </lineage>
</organism>
<feature type="domain" description="Protein kinase" evidence="1">
    <location>
        <begin position="176"/>
        <end position="391"/>
    </location>
</feature>
<gene>
    <name evidence="2" type="ORF">BOTBODRAFT_449467</name>
</gene>
<evidence type="ECO:0000259" key="1">
    <source>
        <dbReference type="PROSITE" id="PS50011"/>
    </source>
</evidence>
<dbReference type="OrthoDB" id="346907at2759"/>
<dbReference type="SUPFAM" id="SSF56112">
    <property type="entry name" value="Protein kinase-like (PK-like)"/>
    <property type="match status" value="2"/>
</dbReference>
<dbReference type="AlphaFoldDB" id="A0A067MJE7"/>
<dbReference type="InParanoid" id="A0A067MJE7"/>
<accession>A0A067MJE7</accession>
<dbReference type="InterPro" id="IPR051681">
    <property type="entry name" value="Ser/Thr_Kinases-Pseudokinases"/>
</dbReference>
<evidence type="ECO:0000313" key="3">
    <source>
        <dbReference type="Proteomes" id="UP000027195"/>
    </source>
</evidence>
<protein>
    <recommendedName>
        <fullName evidence="1">Protein kinase domain-containing protein</fullName>
    </recommendedName>
</protein>
<sequence length="391" mass="43421">MTANTKEEALRTLRSDMFSFGRLLLELFTGAIPFHYVRQDFKVMMLAMKGESPQRPTDLADHIWTLIEHCWHPEPSLRPNARDVARSLRVAAGPPTKAFKWYTGVTLNDHDFSATLPDPLPPHLQEYFLVEMTKLREGMIYHLPLDPTEALGSLAQVYSATKCYPSDVLHECEVAKSKSQPSGVGGFGTCWEGLFLGCHKVALKCTHSTELDKEKKEMEREIKAWKGLQHPNILPFIGSVILDPECRTYLVSPWMDNGDALRFVNENRLVDCVKLLLQIAEGLKYLHSQNPGVVHGDIKATNIFISDKGDARIGDFGLSHPLALGITGNFSTAWTVAGNPRWQAPELLLGVGAGDKAVARRTTCSDMFAFGRVILELFTGAAPFATNPSNM</sequence>
<dbReference type="Pfam" id="PF07714">
    <property type="entry name" value="PK_Tyr_Ser-Thr"/>
    <property type="match status" value="1"/>
</dbReference>
<dbReference type="InterPro" id="IPR008271">
    <property type="entry name" value="Ser/Thr_kinase_AS"/>
</dbReference>
<name>A0A067MJE7_BOTB1</name>
<dbReference type="PANTHER" id="PTHR44329">
    <property type="entry name" value="SERINE/THREONINE-PROTEIN KINASE TNNI3K-RELATED"/>
    <property type="match status" value="1"/>
</dbReference>
<dbReference type="PROSITE" id="PS00108">
    <property type="entry name" value="PROTEIN_KINASE_ST"/>
    <property type="match status" value="1"/>
</dbReference>
<dbReference type="Pfam" id="PF00069">
    <property type="entry name" value="Pkinase"/>
    <property type="match status" value="1"/>
</dbReference>
<dbReference type="GO" id="GO:0004674">
    <property type="term" value="F:protein serine/threonine kinase activity"/>
    <property type="evidence" value="ECO:0007669"/>
    <property type="project" value="TreeGrafter"/>
</dbReference>
<dbReference type="SMART" id="SM00220">
    <property type="entry name" value="S_TKc"/>
    <property type="match status" value="1"/>
</dbReference>
<dbReference type="InterPro" id="IPR000719">
    <property type="entry name" value="Prot_kinase_dom"/>
</dbReference>
<dbReference type="PROSITE" id="PS50011">
    <property type="entry name" value="PROTEIN_KINASE_DOM"/>
    <property type="match status" value="2"/>
</dbReference>
<feature type="domain" description="Protein kinase" evidence="1">
    <location>
        <begin position="1"/>
        <end position="90"/>
    </location>
</feature>
<dbReference type="InterPro" id="IPR011009">
    <property type="entry name" value="Kinase-like_dom_sf"/>
</dbReference>
<reference evidence="3" key="1">
    <citation type="journal article" date="2014" name="Proc. Natl. Acad. Sci. U.S.A.">
        <title>Extensive sampling of basidiomycete genomes demonstrates inadequacy of the white-rot/brown-rot paradigm for wood decay fungi.</title>
        <authorList>
            <person name="Riley R."/>
            <person name="Salamov A.A."/>
            <person name="Brown D.W."/>
            <person name="Nagy L.G."/>
            <person name="Floudas D."/>
            <person name="Held B.W."/>
            <person name="Levasseur A."/>
            <person name="Lombard V."/>
            <person name="Morin E."/>
            <person name="Otillar R."/>
            <person name="Lindquist E.A."/>
            <person name="Sun H."/>
            <person name="LaButti K.M."/>
            <person name="Schmutz J."/>
            <person name="Jabbour D."/>
            <person name="Luo H."/>
            <person name="Baker S.E."/>
            <person name="Pisabarro A.G."/>
            <person name="Walton J.D."/>
            <person name="Blanchette R.A."/>
            <person name="Henrissat B."/>
            <person name="Martin F."/>
            <person name="Cullen D."/>
            <person name="Hibbett D.S."/>
            <person name="Grigoriev I.V."/>
        </authorList>
    </citation>
    <scope>NUCLEOTIDE SEQUENCE [LARGE SCALE GENOMIC DNA]</scope>
    <source>
        <strain evidence="3">FD-172 SS1</strain>
    </source>
</reference>
<proteinExistence type="predicted"/>
<dbReference type="STRING" id="930990.A0A067MJE7"/>
<dbReference type="EMBL" id="KL198056">
    <property type="protein sequence ID" value="KDQ11701.1"/>
    <property type="molecule type" value="Genomic_DNA"/>
</dbReference>
<dbReference type="InterPro" id="IPR001245">
    <property type="entry name" value="Ser-Thr/Tyr_kinase_cat_dom"/>
</dbReference>
<dbReference type="Proteomes" id="UP000027195">
    <property type="component" value="Unassembled WGS sequence"/>
</dbReference>